<feature type="transmembrane region" description="Helical" evidence="1">
    <location>
        <begin position="252"/>
        <end position="274"/>
    </location>
</feature>
<evidence type="ECO:0000256" key="1">
    <source>
        <dbReference type="SAM" id="Phobius"/>
    </source>
</evidence>
<dbReference type="Pfam" id="PF20340">
    <property type="entry name" value="DUF6635"/>
    <property type="match status" value="2"/>
</dbReference>
<feature type="transmembrane region" description="Helical" evidence="1">
    <location>
        <begin position="206"/>
        <end position="232"/>
    </location>
</feature>
<evidence type="ECO:0000313" key="3">
    <source>
        <dbReference type="Proteomes" id="UP000199675"/>
    </source>
</evidence>
<keyword evidence="3" id="KW-1185">Reference proteome</keyword>
<dbReference type="AlphaFoldDB" id="A0A1H2ZD26"/>
<keyword evidence="1" id="KW-0812">Transmembrane</keyword>
<dbReference type="InterPro" id="IPR046575">
    <property type="entry name" value="DUF6635"/>
</dbReference>
<gene>
    <name evidence="2" type="ORF">SAMN04487960_106277</name>
</gene>
<evidence type="ECO:0000313" key="2">
    <source>
        <dbReference type="EMBL" id="SDX15236.1"/>
    </source>
</evidence>
<proteinExistence type="predicted"/>
<dbReference type="RefSeq" id="WP_091814047.1">
    <property type="nucleotide sequence ID" value="NZ_FNNE01000006.1"/>
</dbReference>
<feature type="transmembrane region" description="Helical" evidence="1">
    <location>
        <begin position="70"/>
        <end position="91"/>
    </location>
</feature>
<dbReference type="OrthoDB" id="9342581at2"/>
<dbReference type="Proteomes" id="UP000199675">
    <property type="component" value="Unassembled WGS sequence"/>
</dbReference>
<dbReference type="STRING" id="488533.SAMN04487960_106277"/>
<organism evidence="2 3">
    <name type="scientific">Marinobacter mobilis</name>
    <dbReference type="NCBI Taxonomy" id="488533"/>
    <lineage>
        <taxon>Bacteria</taxon>
        <taxon>Pseudomonadati</taxon>
        <taxon>Pseudomonadota</taxon>
        <taxon>Gammaproteobacteria</taxon>
        <taxon>Pseudomonadales</taxon>
        <taxon>Marinobacteraceae</taxon>
        <taxon>Marinobacter</taxon>
    </lineage>
</organism>
<dbReference type="EMBL" id="FNNE01000006">
    <property type="protein sequence ID" value="SDX15236.1"/>
    <property type="molecule type" value="Genomic_DNA"/>
</dbReference>
<accession>A0A1H2ZD26</accession>
<name>A0A1H2ZD26_9GAMM</name>
<reference evidence="2 3" key="1">
    <citation type="submission" date="2016-10" db="EMBL/GenBank/DDBJ databases">
        <authorList>
            <person name="de Groot N.N."/>
        </authorList>
    </citation>
    <scope>NUCLEOTIDE SEQUENCE [LARGE SCALE GENOMIC DNA]</scope>
    <source>
        <strain evidence="2 3">CGMCC 1.7059</strain>
    </source>
</reference>
<sequence length="332" mass="36493">MNSDSKDRRHTSAETRTLIRQAIASGADRYIRGCESRVDDFVRRHYSFRGALRVHAHAMGWDVVRVPINILWSVVHFALAVLSLVAGLVRLRGLQAWLKRAPPGLVTDTDRQISWLVVTELLQLPYQYGNRTSHKDALMEEILRDPAFSELLQTNADTFHGPSHDPGFRVKLNNKLAEYGATRTGSADLVSNVTLLITSKAMLGQAAFGALSAGTVVSAAVAHSVAVSNFWLGSAIGAYYYAVVPATTSVPLLVAVTTLVAVAMALISTFIGIVSDPLQARFGLHHRRLRRLLNAIRDDLQGTHDSTFELREKYLGRLCDIVDVLTTLARTP</sequence>
<protein>
    <submittedName>
        <fullName evidence="2">Uncharacterized protein</fullName>
    </submittedName>
</protein>
<keyword evidence="1" id="KW-1133">Transmembrane helix</keyword>
<keyword evidence="1" id="KW-0472">Membrane</keyword>